<evidence type="ECO:0000256" key="8">
    <source>
        <dbReference type="ARBA" id="ARBA00022989"/>
    </source>
</evidence>
<feature type="transmembrane region" description="Helical" evidence="13">
    <location>
        <begin position="78"/>
        <end position="98"/>
    </location>
</feature>
<evidence type="ECO:0000256" key="12">
    <source>
        <dbReference type="ARBA" id="ARBA00034430"/>
    </source>
</evidence>
<feature type="transmembrane region" description="Helical" evidence="13">
    <location>
        <begin position="7"/>
        <end position="26"/>
    </location>
</feature>
<evidence type="ECO:0000256" key="5">
    <source>
        <dbReference type="ARBA" id="ARBA00022692"/>
    </source>
</evidence>
<evidence type="ECO:0000256" key="7">
    <source>
        <dbReference type="ARBA" id="ARBA00022958"/>
    </source>
</evidence>
<evidence type="ECO:0000256" key="10">
    <source>
        <dbReference type="ARBA" id="ARBA00023136"/>
    </source>
</evidence>
<feature type="transmembrane region" description="Helical" evidence="13">
    <location>
        <begin position="110"/>
        <end position="129"/>
    </location>
</feature>
<accession>A0A2S1KR48</accession>
<comment type="subcellular location">
    <subcellularLocation>
        <location evidence="1">Membrane</location>
        <topology evidence="1">Multi-pass membrane protein</topology>
    </subcellularLocation>
</comment>
<comment type="similarity">
    <text evidence="2">Belongs to the TMEM175 family.</text>
</comment>
<evidence type="ECO:0000256" key="13">
    <source>
        <dbReference type="SAM" id="Phobius"/>
    </source>
</evidence>
<feature type="transmembrane region" description="Helical" evidence="13">
    <location>
        <begin position="46"/>
        <end position="66"/>
    </location>
</feature>
<keyword evidence="10 13" id="KW-0472">Membrane</keyword>
<evidence type="ECO:0000256" key="4">
    <source>
        <dbReference type="ARBA" id="ARBA00022538"/>
    </source>
</evidence>
<dbReference type="GO" id="GO:0005267">
    <property type="term" value="F:potassium channel activity"/>
    <property type="evidence" value="ECO:0007669"/>
    <property type="project" value="UniProtKB-KW"/>
</dbReference>
<evidence type="ECO:0000256" key="3">
    <source>
        <dbReference type="ARBA" id="ARBA00022448"/>
    </source>
</evidence>
<dbReference type="Pfam" id="PF06736">
    <property type="entry name" value="TMEM175"/>
    <property type="match status" value="1"/>
</dbReference>
<evidence type="ECO:0008006" key="16">
    <source>
        <dbReference type="Google" id="ProtNLM"/>
    </source>
</evidence>
<gene>
    <name evidence="14" type="ORF">B6254_1064</name>
</gene>
<name>A0A2S1KR48_9LACO</name>
<evidence type="ECO:0000256" key="9">
    <source>
        <dbReference type="ARBA" id="ARBA00023065"/>
    </source>
</evidence>
<dbReference type="EMBL" id="CP020928">
    <property type="protein sequence ID" value="AWF95470.1"/>
    <property type="molecule type" value="Genomic_DNA"/>
</dbReference>
<keyword evidence="11" id="KW-0407">Ion channel</keyword>
<dbReference type="PANTHER" id="PTHR31462:SF5">
    <property type="entry name" value="ENDOSOMAL_LYSOSOMAL PROTON CHANNEL TMEM175"/>
    <property type="match status" value="1"/>
</dbReference>
<dbReference type="Proteomes" id="UP000244870">
    <property type="component" value="Chromosome"/>
</dbReference>
<dbReference type="GO" id="GO:0016020">
    <property type="term" value="C:membrane"/>
    <property type="evidence" value="ECO:0007669"/>
    <property type="project" value="UniProtKB-SubCell"/>
</dbReference>
<evidence type="ECO:0000313" key="15">
    <source>
        <dbReference type="Proteomes" id="UP000244870"/>
    </source>
</evidence>
<keyword evidence="9" id="KW-0406">Ion transport</keyword>
<feature type="transmembrane region" description="Helical" evidence="13">
    <location>
        <begin position="150"/>
        <end position="167"/>
    </location>
</feature>
<dbReference type="InterPro" id="IPR010617">
    <property type="entry name" value="TMEM175-like"/>
</dbReference>
<keyword evidence="8 13" id="KW-1133">Transmembrane helix</keyword>
<dbReference type="PANTHER" id="PTHR31462">
    <property type="entry name" value="ENDOSOMAL/LYSOSOMAL POTASSIUM CHANNEL TMEM175"/>
    <property type="match status" value="1"/>
</dbReference>
<organism evidence="14 15">
    <name type="scientific">Weissella cibaria</name>
    <dbReference type="NCBI Taxonomy" id="137591"/>
    <lineage>
        <taxon>Bacteria</taxon>
        <taxon>Bacillati</taxon>
        <taxon>Bacillota</taxon>
        <taxon>Bacilli</taxon>
        <taxon>Lactobacillales</taxon>
        <taxon>Lactobacillaceae</taxon>
        <taxon>Weissella</taxon>
    </lineage>
</organism>
<evidence type="ECO:0000256" key="1">
    <source>
        <dbReference type="ARBA" id="ARBA00004141"/>
    </source>
</evidence>
<proteinExistence type="inferred from homology"/>
<dbReference type="AlphaFoldDB" id="A0A2S1KR48"/>
<keyword evidence="3" id="KW-0813">Transport</keyword>
<evidence type="ECO:0000256" key="2">
    <source>
        <dbReference type="ARBA" id="ARBA00006920"/>
    </source>
</evidence>
<keyword evidence="7" id="KW-0630">Potassium</keyword>
<sequence length="196" mass="21627">MMEKGRLEAFSDGVFAIIITIMVLDLKIPSHGDWTAIMNDAWMSTFLAYLVSFIITASFWVSHHLIISNLKKVDSGLLWINVLTLLPMSLVPITTAWFGEFPNSVAPSVTYGLVYVLSVVALFNLSHIVSKHLANPVVQKRMRRVNRSRIGLIAIGLVGTGLAFIWPPVTGGMVLVVSGGWLFLRAVVHVRALEDL</sequence>
<evidence type="ECO:0000256" key="6">
    <source>
        <dbReference type="ARBA" id="ARBA00022826"/>
    </source>
</evidence>
<dbReference type="RefSeq" id="WP_242981072.1">
    <property type="nucleotide sequence ID" value="NZ_CP020928.1"/>
</dbReference>
<keyword evidence="5 13" id="KW-0812">Transmembrane</keyword>
<evidence type="ECO:0000313" key="14">
    <source>
        <dbReference type="EMBL" id="AWF95470.1"/>
    </source>
</evidence>
<keyword evidence="4" id="KW-0633">Potassium transport</keyword>
<keyword evidence="6" id="KW-0631">Potassium channel</keyword>
<dbReference type="GO" id="GO:0015252">
    <property type="term" value="F:proton channel activity"/>
    <property type="evidence" value="ECO:0007669"/>
    <property type="project" value="InterPro"/>
</dbReference>
<evidence type="ECO:0000256" key="11">
    <source>
        <dbReference type="ARBA" id="ARBA00023303"/>
    </source>
</evidence>
<protein>
    <recommendedName>
        <fullName evidence="16">DUF1211 domain-containing protein</fullName>
    </recommendedName>
</protein>
<reference evidence="14 15" key="1">
    <citation type="submission" date="2017-04" db="EMBL/GenBank/DDBJ databases">
        <title>Weissella cibaria strain m2 complete genome.</title>
        <authorList>
            <person name="Pan Q."/>
            <person name="Tan M."/>
            <person name="Yao F."/>
            <person name="Su S."/>
        </authorList>
    </citation>
    <scope>NUCLEOTIDE SEQUENCE [LARGE SCALE GENOMIC DNA]</scope>
    <source>
        <strain evidence="14 15">M2</strain>
    </source>
</reference>
<comment type="catalytic activity">
    <reaction evidence="12">
        <text>K(+)(in) = K(+)(out)</text>
        <dbReference type="Rhea" id="RHEA:29463"/>
        <dbReference type="ChEBI" id="CHEBI:29103"/>
    </reaction>
</comment>